<feature type="transmembrane region" description="Helical" evidence="1">
    <location>
        <begin position="82"/>
        <end position="102"/>
    </location>
</feature>
<feature type="domain" description="CAAX prenyl protease 2/Lysostaphin resistance protein A-like" evidence="2">
    <location>
        <begin position="122"/>
        <end position="205"/>
    </location>
</feature>
<dbReference type="AlphaFoldDB" id="A0A517S8M3"/>
<keyword evidence="1" id="KW-0472">Membrane</keyword>
<dbReference type="OrthoDB" id="291222at2"/>
<dbReference type="KEGG" id="ccos:Pan44_04820"/>
<keyword evidence="4" id="KW-1185">Reference proteome</keyword>
<dbReference type="GO" id="GO:0004175">
    <property type="term" value="F:endopeptidase activity"/>
    <property type="evidence" value="ECO:0007669"/>
    <property type="project" value="UniProtKB-ARBA"/>
</dbReference>
<proteinExistence type="predicted"/>
<keyword evidence="1" id="KW-0812">Transmembrane</keyword>
<gene>
    <name evidence="3" type="ORF">Pan44_04820</name>
</gene>
<feature type="transmembrane region" description="Helical" evidence="1">
    <location>
        <begin position="187"/>
        <end position="208"/>
    </location>
</feature>
<keyword evidence="3" id="KW-0645">Protease</keyword>
<dbReference type="GO" id="GO:0080120">
    <property type="term" value="P:CAAX-box protein maturation"/>
    <property type="evidence" value="ECO:0007669"/>
    <property type="project" value="UniProtKB-ARBA"/>
</dbReference>
<dbReference type="Proteomes" id="UP000315700">
    <property type="component" value="Chromosome"/>
</dbReference>
<name>A0A517S8M3_9PLAN</name>
<feature type="transmembrane region" description="Helical" evidence="1">
    <location>
        <begin position="148"/>
        <end position="167"/>
    </location>
</feature>
<dbReference type="GO" id="GO:0006508">
    <property type="term" value="P:proteolysis"/>
    <property type="evidence" value="ECO:0007669"/>
    <property type="project" value="UniProtKB-KW"/>
</dbReference>
<reference evidence="3 4" key="1">
    <citation type="submission" date="2019-02" db="EMBL/GenBank/DDBJ databases">
        <title>Deep-cultivation of Planctomycetes and their phenomic and genomic characterization uncovers novel biology.</title>
        <authorList>
            <person name="Wiegand S."/>
            <person name="Jogler M."/>
            <person name="Boedeker C."/>
            <person name="Pinto D."/>
            <person name="Vollmers J."/>
            <person name="Rivas-Marin E."/>
            <person name="Kohn T."/>
            <person name="Peeters S.H."/>
            <person name="Heuer A."/>
            <person name="Rast P."/>
            <person name="Oberbeckmann S."/>
            <person name="Bunk B."/>
            <person name="Jeske O."/>
            <person name="Meyerdierks A."/>
            <person name="Storesund J.E."/>
            <person name="Kallscheuer N."/>
            <person name="Luecker S."/>
            <person name="Lage O.M."/>
            <person name="Pohl T."/>
            <person name="Merkel B.J."/>
            <person name="Hornburger P."/>
            <person name="Mueller R.-W."/>
            <person name="Bruemmer F."/>
            <person name="Labrenz M."/>
            <person name="Spormann A.M."/>
            <person name="Op den Camp H."/>
            <person name="Overmann J."/>
            <person name="Amann R."/>
            <person name="Jetten M.S.M."/>
            <person name="Mascher T."/>
            <person name="Medema M.H."/>
            <person name="Devos D.P."/>
            <person name="Kaster A.-K."/>
            <person name="Ovreas L."/>
            <person name="Rohde M."/>
            <person name="Galperin M.Y."/>
            <person name="Jogler C."/>
        </authorList>
    </citation>
    <scope>NUCLEOTIDE SEQUENCE [LARGE SCALE GENOMIC DNA]</scope>
    <source>
        <strain evidence="3 4">Pan44</strain>
    </source>
</reference>
<evidence type="ECO:0000313" key="4">
    <source>
        <dbReference type="Proteomes" id="UP000315700"/>
    </source>
</evidence>
<dbReference type="RefSeq" id="WP_145026849.1">
    <property type="nucleotide sequence ID" value="NZ_CP036271.1"/>
</dbReference>
<evidence type="ECO:0000259" key="2">
    <source>
        <dbReference type="Pfam" id="PF02517"/>
    </source>
</evidence>
<sequence>MTSADFPRLGRSRGDLSARVIALLVVISDSRIFPIGRLLPVVNAHTFIVVGLMASLFLSDGNSAAHGLLLRPRQGWDRWGRFALLAAGVILLLGLFCVPVWWLLGWPLPVPQKDPQHWQEAFYWMCVVAPVYEEIVYRMLLTIALLPILGDRCLIFASGILFGWIHIRGGNPGPDNLIAGFFLQWAYLRSGTLLVPMAMHAAGNALALSSQLVNWHLFHQAT</sequence>
<dbReference type="InterPro" id="IPR003675">
    <property type="entry name" value="Rce1/LyrA-like_dom"/>
</dbReference>
<dbReference type="EMBL" id="CP036271">
    <property type="protein sequence ID" value="QDT52470.1"/>
    <property type="molecule type" value="Genomic_DNA"/>
</dbReference>
<keyword evidence="1" id="KW-1133">Transmembrane helix</keyword>
<organism evidence="3 4">
    <name type="scientific">Caulifigura coniformis</name>
    <dbReference type="NCBI Taxonomy" id="2527983"/>
    <lineage>
        <taxon>Bacteria</taxon>
        <taxon>Pseudomonadati</taxon>
        <taxon>Planctomycetota</taxon>
        <taxon>Planctomycetia</taxon>
        <taxon>Planctomycetales</taxon>
        <taxon>Planctomycetaceae</taxon>
        <taxon>Caulifigura</taxon>
    </lineage>
</organism>
<keyword evidence="3" id="KW-0378">Hydrolase</keyword>
<dbReference type="InParanoid" id="A0A517S8M3"/>
<feature type="transmembrane region" description="Helical" evidence="1">
    <location>
        <begin position="45"/>
        <end position="70"/>
    </location>
</feature>
<evidence type="ECO:0000256" key="1">
    <source>
        <dbReference type="SAM" id="Phobius"/>
    </source>
</evidence>
<accession>A0A517S8M3</accession>
<protein>
    <submittedName>
        <fullName evidence="3">CAAX amino terminal protease self-immunity</fullName>
    </submittedName>
</protein>
<evidence type="ECO:0000313" key="3">
    <source>
        <dbReference type="EMBL" id="QDT52470.1"/>
    </source>
</evidence>
<dbReference type="Pfam" id="PF02517">
    <property type="entry name" value="Rce1-like"/>
    <property type="match status" value="1"/>
</dbReference>